<proteinExistence type="predicted"/>
<dbReference type="AlphaFoldDB" id="A0A091DNQ5"/>
<feature type="region of interest" description="Disordered" evidence="1">
    <location>
        <begin position="272"/>
        <end position="331"/>
    </location>
</feature>
<feature type="region of interest" description="Disordered" evidence="1">
    <location>
        <begin position="106"/>
        <end position="126"/>
    </location>
</feature>
<dbReference type="EMBL" id="KN123563">
    <property type="protein sequence ID" value="KFO24446.1"/>
    <property type="molecule type" value="Genomic_DNA"/>
</dbReference>
<evidence type="ECO:0000256" key="1">
    <source>
        <dbReference type="SAM" id="MobiDB-lite"/>
    </source>
</evidence>
<evidence type="ECO:0000313" key="3">
    <source>
        <dbReference type="Proteomes" id="UP000028990"/>
    </source>
</evidence>
<reference evidence="2 3" key="1">
    <citation type="submission" date="2013-11" db="EMBL/GenBank/DDBJ databases">
        <title>The Damaraland mole rat (Fukomys damarensis) genome and evolution of African mole rats.</title>
        <authorList>
            <person name="Gladyshev V.N."/>
            <person name="Fang X."/>
        </authorList>
    </citation>
    <scope>NUCLEOTIDE SEQUENCE [LARGE SCALE GENOMIC DNA]</scope>
    <source>
        <tissue evidence="2">Liver</tissue>
    </source>
</reference>
<feature type="compositionally biased region" description="Basic residues" evidence="1">
    <location>
        <begin position="292"/>
        <end position="301"/>
    </location>
</feature>
<organism evidence="2 3">
    <name type="scientific">Fukomys damarensis</name>
    <name type="common">Damaraland mole rat</name>
    <name type="synonym">Cryptomys damarensis</name>
    <dbReference type="NCBI Taxonomy" id="885580"/>
    <lineage>
        <taxon>Eukaryota</taxon>
        <taxon>Metazoa</taxon>
        <taxon>Chordata</taxon>
        <taxon>Craniata</taxon>
        <taxon>Vertebrata</taxon>
        <taxon>Euteleostomi</taxon>
        <taxon>Mammalia</taxon>
        <taxon>Eutheria</taxon>
        <taxon>Euarchontoglires</taxon>
        <taxon>Glires</taxon>
        <taxon>Rodentia</taxon>
        <taxon>Hystricomorpha</taxon>
        <taxon>Bathyergidae</taxon>
        <taxon>Fukomys</taxon>
    </lineage>
</organism>
<accession>A0A091DNQ5</accession>
<gene>
    <name evidence="2" type="ORF">H920_14152</name>
</gene>
<name>A0A091DNQ5_FUKDA</name>
<feature type="region of interest" description="Disordered" evidence="1">
    <location>
        <begin position="42"/>
        <end position="63"/>
    </location>
</feature>
<protein>
    <submittedName>
        <fullName evidence="2">Uncharacterized protein</fullName>
    </submittedName>
</protein>
<dbReference type="Proteomes" id="UP000028990">
    <property type="component" value="Unassembled WGS sequence"/>
</dbReference>
<sequence length="331" mass="35882">MHSCPVLSSPCAACPCPSPAGRGKAPHSPVAPVPRTVLRRGSANASCMDKQPWPATTTSPAPRAAEVHRLPLVSATLQKPEQTAVQTLLPADRAPDLIAMRTRHSGRARARAHHTRHRCPGSRNRPHSALLISGPVQVSSQLLCSAKTGAAASMQVWRTWSARWLVSKESFTARQRGQGQRVGDCTLMLLPGAGYGTPNGKATACLSSGATAVATRQSDLRLQLARRQACSFTLLSEAFPTHHHAVPLLSSDLQRGWETEGEADTRKEWKRQENQSLGSLQCGKELEQRCSQRGRRVRPPPHPHPSPGQNLTFKQDFLLPVKENNGPLPVT</sequence>
<evidence type="ECO:0000313" key="2">
    <source>
        <dbReference type="EMBL" id="KFO24446.1"/>
    </source>
</evidence>
<feature type="compositionally biased region" description="Low complexity" evidence="1">
    <location>
        <begin position="52"/>
        <end position="63"/>
    </location>
</feature>
<keyword evidence="3" id="KW-1185">Reference proteome</keyword>